<reference evidence="2" key="2">
    <citation type="journal article" date="2021" name="Microbiome">
        <title>Successional dynamics and alternative stable states in a saline activated sludge microbial community over 9 years.</title>
        <authorList>
            <person name="Wang Y."/>
            <person name="Ye J."/>
            <person name="Ju F."/>
            <person name="Liu L."/>
            <person name="Boyd J.A."/>
            <person name="Deng Y."/>
            <person name="Parks D.H."/>
            <person name="Jiang X."/>
            <person name="Yin X."/>
            <person name="Woodcroft B.J."/>
            <person name="Tyson G.W."/>
            <person name="Hugenholtz P."/>
            <person name="Polz M.F."/>
            <person name="Zhang T."/>
        </authorList>
    </citation>
    <scope>NUCLEOTIDE SEQUENCE</scope>
    <source>
        <strain evidence="2">HKST-UBA15</strain>
    </source>
</reference>
<evidence type="ECO:0000256" key="1">
    <source>
        <dbReference type="SAM" id="MobiDB-lite"/>
    </source>
</evidence>
<proteinExistence type="predicted"/>
<feature type="compositionally biased region" description="Basic residues" evidence="1">
    <location>
        <begin position="80"/>
        <end position="95"/>
    </location>
</feature>
<accession>A0A955L1D7</accession>
<evidence type="ECO:0000313" key="3">
    <source>
        <dbReference type="Proteomes" id="UP000745577"/>
    </source>
</evidence>
<sequence length="95" mass="10585">MNLSNQNGNLSGFDRYHSMIESGIFPSEILADSLRNGLTLPILSFAGNVLDDVLPTRGFKQGNNKNPQRKIRGTQDRQKNEKKKGHPKPPRGNGR</sequence>
<dbReference type="Proteomes" id="UP000745577">
    <property type="component" value="Unassembled WGS sequence"/>
</dbReference>
<gene>
    <name evidence="2" type="ORF">KC675_04240</name>
</gene>
<reference evidence="2" key="1">
    <citation type="submission" date="2020-04" db="EMBL/GenBank/DDBJ databases">
        <authorList>
            <person name="Zhang T."/>
        </authorList>
    </citation>
    <scope>NUCLEOTIDE SEQUENCE</scope>
    <source>
        <strain evidence="2">HKST-UBA15</strain>
    </source>
</reference>
<organism evidence="2 3">
    <name type="scientific">Candidatus Dojkabacteria bacterium</name>
    <dbReference type="NCBI Taxonomy" id="2099670"/>
    <lineage>
        <taxon>Bacteria</taxon>
        <taxon>Candidatus Dojkabacteria</taxon>
    </lineage>
</organism>
<name>A0A955L1D7_9BACT</name>
<dbReference type="EMBL" id="JAGQLL010000053">
    <property type="protein sequence ID" value="MCA9380360.1"/>
    <property type="molecule type" value="Genomic_DNA"/>
</dbReference>
<evidence type="ECO:0000313" key="2">
    <source>
        <dbReference type="EMBL" id="MCA9380360.1"/>
    </source>
</evidence>
<dbReference type="AlphaFoldDB" id="A0A955L1D7"/>
<comment type="caution">
    <text evidence="2">The sequence shown here is derived from an EMBL/GenBank/DDBJ whole genome shotgun (WGS) entry which is preliminary data.</text>
</comment>
<feature type="region of interest" description="Disordered" evidence="1">
    <location>
        <begin position="54"/>
        <end position="95"/>
    </location>
</feature>
<protein>
    <submittedName>
        <fullName evidence="2">Uncharacterized protein</fullName>
    </submittedName>
</protein>